<sequence length="170" mass="20590">MDLDEAYQEYVNDLYRYLFSLSKEHYTAEDLVQEAFYRAYLHLENEEILNIKAWLFKVAYRVFIDYSRKQKRVVVSEKVGEVQDKEVQMTTPEKSLLEKENFRLLLDDIHTLKERERDIVLLCDLHKMSYQEAADILEMNLNTLKSHLLRGRRKIIARVQERRKRDDRES</sequence>
<dbReference type="InterPro" id="IPR014284">
    <property type="entry name" value="RNA_pol_sigma-70_dom"/>
</dbReference>
<dbReference type="SUPFAM" id="SSF88946">
    <property type="entry name" value="Sigma2 domain of RNA polymerase sigma factors"/>
    <property type="match status" value="1"/>
</dbReference>
<evidence type="ECO:0000259" key="7">
    <source>
        <dbReference type="Pfam" id="PF08281"/>
    </source>
</evidence>
<dbReference type="AlphaFoldDB" id="A0A4U1D1D5"/>
<keyword evidence="3" id="KW-0731">Sigma factor</keyword>
<evidence type="ECO:0000256" key="3">
    <source>
        <dbReference type="ARBA" id="ARBA00023082"/>
    </source>
</evidence>
<dbReference type="PANTHER" id="PTHR43133:SF52">
    <property type="entry name" value="ECF RNA POLYMERASE SIGMA FACTOR SIGL"/>
    <property type="match status" value="1"/>
</dbReference>
<feature type="domain" description="RNA polymerase sigma-70 region 2" evidence="6">
    <location>
        <begin position="7"/>
        <end position="72"/>
    </location>
</feature>
<evidence type="ECO:0000256" key="5">
    <source>
        <dbReference type="ARBA" id="ARBA00023163"/>
    </source>
</evidence>
<dbReference type="Pfam" id="PF04542">
    <property type="entry name" value="Sigma70_r2"/>
    <property type="match status" value="1"/>
</dbReference>
<reference evidence="8 9" key="1">
    <citation type="journal article" date="2011" name="J. Microbiol.">
        <title>Bacillus kyonggiensis sp. nov., isolated from soil of a lettuce field.</title>
        <authorList>
            <person name="Dong K."/>
            <person name="Lee S."/>
        </authorList>
    </citation>
    <scope>NUCLEOTIDE SEQUENCE [LARGE SCALE GENOMIC DNA]</scope>
    <source>
        <strain evidence="8 9">NB22</strain>
    </source>
</reference>
<dbReference type="InterPro" id="IPR013324">
    <property type="entry name" value="RNA_pol_sigma_r3/r4-like"/>
</dbReference>
<name>A0A4U1D1D5_9BACI</name>
<keyword evidence="9" id="KW-1185">Reference proteome</keyword>
<dbReference type="InterPro" id="IPR013249">
    <property type="entry name" value="RNA_pol_sigma70_r4_t2"/>
</dbReference>
<evidence type="ECO:0000313" key="8">
    <source>
        <dbReference type="EMBL" id="TKC16062.1"/>
    </source>
</evidence>
<keyword evidence="5" id="KW-0804">Transcription</keyword>
<dbReference type="InterPro" id="IPR007627">
    <property type="entry name" value="RNA_pol_sigma70_r2"/>
</dbReference>
<comment type="caution">
    <text evidence="8">The sequence shown here is derived from an EMBL/GenBank/DDBJ whole genome shotgun (WGS) entry which is preliminary data.</text>
</comment>
<dbReference type="RefSeq" id="WP_136831839.1">
    <property type="nucleotide sequence ID" value="NZ_SWBM01000003.1"/>
</dbReference>
<dbReference type="Gene3D" id="1.10.1740.10">
    <property type="match status" value="1"/>
</dbReference>
<evidence type="ECO:0000256" key="2">
    <source>
        <dbReference type="ARBA" id="ARBA00023015"/>
    </source>
</evidence>
<dbReference type="Proteomes" id="UP000307756">
    <property type="component" value="Unassembled WGS sequence"/>
</dbReference>
<keyword evidence="2" id="KW-0805">Transcription regulation</keyword>
<proteinExistence type="inferred from homology"/>
<evidence type="ECO:0000256" key="4">
    <source>
        <dbReference type="ARBA" id="ARBA00023125"/>
    </source>
</evidence>
<dbReference type="InterPro" id="IPR039425">
    <property type="entry name" value="RNA_pol_sigma-70-like"/>
</dbReference>
<dbReference type="OrthoDB" id="9795666at2"/>
<gene>
    <name evidence="8" type="ORF">FA727_13970</name>
</gene>
<dbReference type="NCBIfam" id="TIGR02937">
    <property type="entry name" value="sigma70-ECF"/>
    <property type="match status" value="1"/>
</dbReference>
<dbReference type="EMBL" id="SWBM01000003">
    <property type="protein sequence ID" value="TKC16062.1"/>
    <property type="molecule type" value="Genomic_DNA"/>
</dbReference>
<feature type="domain" description="RNA polymerase sigma factor 70 region 4 type 2" evidence="7">
    <location>
        <begin position="109"/>
        <end position="155"/>
    </location>
</feature>
<dbReference type="GO" id="GO:0016987">
    <property type="term" value="F:sigma factor activity"/>
    <property type="evidence" value="ECO:0007669"/>
    <property type="project" value="UniProtKB-KW"/>
</dbReference>
<dbReference type="PANTHER" id="PTHR43133">
    <property type="entry name" value="RNA POLYMERASE ECF-TYPE SIGMA FACTO"/>
    <property type="match status" value="1"/>
</dbReference>
<protein>
    <submittedName>
        <fullName evidence="8">Sigma-70 family RNA polymerase sigma factor</fullName>
    </submittedName>
</protein>
<dbReference type="GO" id="GO:0003677">
    <property type="term" value="F:DNA binding"/>
    <property type="evidence" value="ECO:0007669"/>
    <property type="project" value="UniProtKB-KW"/>
</dbReference>
<dbReference type="InterPro" id="IPR013325">
    <property type="entry name" value="RNA_pol_sigma_r2"/>
</dbReference>
<evidence type="ECO:0000259" key="6">
    <source>
        <dbReference type="Pfam" id="PF04542"/>
    </source>
</evidence>
<organism evidence="8 9">
    <name type="scientific">Robertmurraya kyonggiensis</name>
    <dbReference type="NCBI Taxonomy" id="1037680"/>
    <lineage>
        <taxon>Bacteria</taxon>
        <taxon>Bacillati</taxon>
        <taxon>Bacillota</taxon>
        <taxon>Bacilli</taxon>
        <taxon>Bacillales</taxon>
        <taxon>Bacillaceae</taxon>
        <taxon>Robertmurraya</taxon>
    </lineage>
</organism>
<dbReference type="InterPro" id="IPR036388">
    <property type="entry name" value="WH-like_DNA-bd_sf"/>
</dbReference>
<dbReference type="GO" id="GO:0006352">
    <property type="term" value="P:DNA-templated transcription initiation"/>
    <property type="evidence" value="ECO:0007669"/>
    <property type="project" value="InterPro"/>
</dbReference>
<keyword evidence="4" id="KW-0238">DNA-binding</keyword>
<dbReference type="Pfam" id="PF08281">
    <property type="entry name" value="Sigma70_r4_2"/>
    <property type="match status" value="1"/>
</dbReference>
<comment type="similarity">
    <text evidence="1">Belongs to the sigma-70 factor family. ECF subfamily.</text>
</comment>
<dbReference type="SUPFAM" id="SSF88659">
    <property type="entry name" value="Sigma3 and sigma4 domains of RNA polymerase sigma factors"/>
    <property type="match status" value="1"/>
</dbReference>
<evidence type="ECO:0000256" key="1">
    <source>
        <dbReference type="ARBA" id="ARBA00010641"/>
    </source>
</evidence>
<accession>A0A4U1D1D5</accession>
<dbReference type="Gene3D" id="1.10.10.10">
    <property type="entry name" value="Winged helix-like DNA-binding domain superfamily/Winged helix DNA-binding domain"/>
    <property type="match status" value="1"/>
</dbReference>
<evidence type="ECO:0000313" key="9">
    <source>
        <dbReference type="Proteomes" id="UP000307756"/>
    </source>
</evidence>